<evidence type="ECO:0000256" key="9">
    <source>
        <dbReference type="SAM" id="Phobius"/>
    </source>
</evidence>
<keyword evidence="5" id="KW-0297">G-protein coupled receptor</keyword>
<sequence>MDTILNDLNFINNLVNIIHINISLFIFALNGLILYVITKKLKLDTIELKFVFLLCVVEIIAGLNYTSLAIFKLINGYNFFAPNNTPCIVYAYISSTCIRFEYVVVSVLALWRYLAVVHEYKLDQKLLVIITIAGISPTVATFLYGLINMDARPISSYVICAPITNPGQISTILNIIGTILLMLPCWLITYCYFFIGWKANKKLNLMKTEAQINNNEVALKAIKIQKINLMLQILMVFVLYNVDVMVTVVTYFMRLTTGYKRPPFFDAITYEMLVFTLALNPIITVSFQPEVKNEIKLVFIKLHAKIKKALRSIAIRE</sequence>
<dbReference type="InterPro" id="IPR017452">
    <property type="entry name" value="GPCR_Rhodpsn_7TM"/>
</dbReference>
<keyword evidence="4 9" id="KW-1133">Transmembrane helix</keyword>
<feature type="domain" description="G-protein coupled receptors family 1 profile" evidence="10">
    <location>
        <begin position="29"/>
        <end position="284"/>
    </location>
</feature>
<dbReference type="Pfam" id="PF00001">
    <property type="entry name" value="7tm_1"/>
    <property type="match status" value="1"/>
</dbReference>
<dbReference type="EMBL" id="KQ964426">
    <property type="protein sequence ID" value="KXN74221.1"/>
    <property type="molecule type" value="Genomic_DNA"/>
</dbReference>
<dbReference type="PANTHER" id="PTHR24228:SF59">
    <property type="entry name" value="NEUROPEPTIDE RECEPTOR 15"/>
    <property type="match status" value="1"/>
</dbReference>
<evidence type="ECO:0000256" key="8">
    <source>
        <dbReference type="ARBA" id="ARBA00023224"/>
    </source>
</evidence>
<gene>
    <name evidence="11" type="ORF">CONCODRAFT_2754</name>
</gene>
<dbReference type="CDD" id="cd00637">
    <property type="entry name" value="7tm_classA_rhodopsin-like"/>
    <property type="match status" value="1"/>
</dbReference>
<evidence type="ECO:0000256" key="3">
    <source>
        <dbReference type="ARBA" id="ARBA00022692"/>
    </source>
</evidence>
<evidence type="ECO:0000313" key="12">
    <source>
        <dbReference type="Proteomes" id="UP000070444"/>
    </source>
</evidence>
<organism evidence="11 12">
    <name type="scientific">Conidiobolus coronatus (strain ATCC 28846 / CBS 209.66 / NRRL 28638)</name>
    <name type="common">Delacroixia coronata</name>
    <dbReference type="NCBI Taxonomy" id="796925"/>
    <lineage>
        <taxon>Eukaryota</taxon>
        <taxon>Fungi</taxon>
        <taxon>Fungi incertae sedis</taxon>
        <taxon>Zoopagomycota</taxon>
        <taxon>Entomophthoromycotina</taxon>
        <taxon>Entomophthoromycetes</taxon>
        <taxon>Entomophthorales</taxon>
        <taxon>Ancylistaceae</taxon>
        <taxon>Conidiobolus</taxon>
    </lineage>
</organism>
<evidence type="ECO:0000256" key="6">
    <source>
        <dbReference type="ARBA" id="ARBA00023136"/>
    </source>
</evidence>
<feature type="transmembrane region" description="Helical" evidence="9">
    <location>
        <begin position="126"/>
        <end position="147"/>
    </location>
</feature>
<dbReference type="GO" id="GO:0005886">
    <property type="term" value="C:plasma membrane"/>
    <property type="evidence" value="ECO:0007669"/>
    <property type="project" value="UniProtKB-SubCell"/>
</dbReference>
<accession>A0A137PH09</accession>
<feature type="transmembrane region" description="Helical" evidence="9">
    <location>
        <begin position="91"/>
        <end position="114"/>
    </location>
</feature>
<keyword evidence="8" id="KW-0807">Transducer</keyword>
<dbReference type="GO" id="GO:0004930">
    <property type="term" value="F:G protein-coupled receptor activity"/>
    <property type="evidence" value="ECO:0007669"/>
    <property type="project" value="UniProtKB-KW"/>
</dbReference>
<dbReference type="InterPro" id="IPR000276">
    <property type="entry name" value="GPCR_Rhodpsn"/>
</dbReference>
<evidence type="ECO:0000256" key="4">
    <source>
        <dbReference type="ARBA" id="ARBA00022989"/>
    </source>
</evidence>
<evidence type="ECO:0000259" key="10">
    <source>
        <dbReference type="PROSITE" id="PS50262"/>
    </source>
</evidence>
<feature type="transmembrane region" description="Helical" evidence="9">
    <location>
        <begin position="172"/>
        <end position="197"/>
    </location>
</feature>
<keyword evidence="7 11" id="KW-0675">Receptor</keyword>
<evidence type="ECO:0000256" key="7">
    <source>
        <dbReference type="ARBA" id="ARBA00023170"/>
    </source>
</evidence>
<keyword evidence="12" id="KW-1185">Reference proteome</keyword>
<dbReference type="PROSITE" id="PS50262">
    <property type="entry name" value="G_PROTEIN_RECEP_F1_2"/>
    <property type="match status" value="1"/>
</dbReference>
<reference evidence="11 12" key="1">
    <citation type="journal article" date="2015" name="Genome Biol. Evol.">
        <title>Phylogenomic analyses indicate that early fungi evolved digesting cell walls of algal ancestors of land plants.</title>
        <authorList>
            <person name="Chang Y."/>
            <person name="Wang S."/>
            <person name="Sekimoto S."/>
            <person name="Aerts A.L."/>
            <person name="Choi C."/>
            <person name="Clum A."/>
            <person name="LaButti K.M."/>
            <person name="Lindquist E.A."/>
            <person name="Yee Ngan C."/>
            <person name="Ohm R.A."/>
            <person name="Salamov A.A."/>
            <person name="Grigoriev I.V."/>
            <person name="Spatafora J.W."/>
            <person name="Berbee M.L."/>
        </authorList>
    </citation>
    <scope>NUCLEOTIDE SEQUENCE [LARGE SCALE GENOMIC DNA]</scope>
    <source>
        <strain evidence="11 12">NRRL 28638</strain>
    </source>
</reference>
<dbReference type="Proteomes" id="UP000070444">
    <property type="component" value="Unassembled WGS sequence"/>
</dbReference>
<evidence type="ECO:0000256" key="1">
    <source>
        <dbReference type="ARBA" id="ARBA00004651"/>
    </source>
</evidence>
<evidence type="ECO:0000313" key="11">
    <source>
        <dbReference type="EMBL" id="KXN74221.1"/>
    </source>
</evidence>
<comment type="subcellular location">
    <subcellularLocation>
        <location evidence="1">Cell membrane</location>
        <topology evidence="1">Multi-pass membrane protein</topology>
    </subcellularLocation>
</comment>
<feature type="transmembrane region" description="Helical" evidence="9">
    <location>
        <begin position="229"/>
        <end position="252"/>
    </location>
</feature>
<proteinExistence type="predicted"/>
<evidence type="ECO:0000256" key="2">
    <source>
        <dbReference type="ARBA" id="ARBA00022475"/>
    </source>
</evidence>
<evidence type="ECO:0000256" key="5">
    <source>
        <dbReference type="ARBA" id="ARBA00023040"/>
    </source>
</evidence>
<dbReference type="PANTHER" id="PTHR24228">
    <property type="entry name" value="B2 BRADYKININ RECEPTOR/ANGIOTENSIN II RECEPTOR"/>
    <property type="match status" value="1"/>
</dbReference>
<protein>
    <submittedName>
        <fullName evidence="11">Family A G protein-coupled receptor-like protein</fullName>
    </submittedName>
</protein>
<keyword evidence="3 9" id="KW-0812">Transmembrane</keyword>
<keyword evidence="2" id="KW-1003">Cell membrane</keyword>
<dbReference type="Gene3D" id="1.20.1070.10">
    <property type="entry name" value="Rhodopsin 7-helix transmembrane proteins"/>
    <property type="match status" value="1"/>
</dbReference>
<feature type="transmembrane region" description="Helical" evidence="9">
    <location>
        <begin position="264"/>
        <end position="287"/>
    </location>
</feature>
<dbReference type="AlphaFoldDB" id="A0A137PH09"/>
<feature type="transmembrane region" description="Helical" evidence="9">
    <location>
        <begin position="50"/>
        <end position="71"/>
    </location>
</feature>
<feature type="transmembrane region" description="Helical" evidence="9">
    <location>
        <begin position="17"/>
        <end position="38"/>
    </location>
</feature>
<dbReference type="SUPFAM" id="SSF81321">
    <property type="entry name" value="Family A G protein-coupled receptor-like"/>
    <property type="match status" value="1"/>
</dbReference>
<name>A0A137PH09_CONC2</name>
<keyword evidence="6 9" id="KW-0472">Membrane</keyword>